<protein>
    <submittedName>
        <fullName evidence="7">MFS transporter</fullName>
    </submittedName>
</protein>
<gene>
    <name evidence="7" type="ORF">QWZ14_25570</name>
</gene>
<comment type="caution">
    <text evidence="7">The sequence shown here is derived from an EMBL/GenBank/DDBJ whole genome shotgun (WGS) entry which is preliminary data.</text>
</comment>
<feature type="transmembrane region" description="Helical" evidence="5">
    <location>
        <begin position="172"/>
        <end position="193"/>
    </location>
</feature>
<dbReference type="CDD" id="cd17316">
    <property type="entry name" value="MFS_SV2_like"/>
    <property type="match status" value="1"/>
</dbReference>
<feature type="transmembrane region" description="Helical" evidence="5">
    <location>
        <begin position="390"/>
        <end position="409"/>
    </location>
</feature>
<evidence type="ECO:0000259" key="6">
    <source>
        <dbReference type="PROSITE" id="PS50850"/>
    </source>
</evidence>
<comment type="subcellular location">
    <subcellularLocation>
        <location evidence="1">Membrane</location>
        <topology evidence="1">Multi-pass membrane protein</topology>
    </subcellularLocation>
</comment>
<dbReference type="RefSeq" id="WP_290319826.1">
    <property type="nucleotide sequence ID" value="NZ_JAUFPN010000197.1"/>
</dbReference>
<dbReference type="PROSITE" id="PS00217">
    <property type="entry name" value="SUGAR_TRANSPORT_2"/>
    <property type="match status" value="1"/>
</dbReference>
<reference evidence="8" key="1">
    <citation type="journal article" date="2019" name="Int. J. Syst. Evol. Microbiol.">
        <title>The Global Catalogue of Microorganisms (GCM) 10K type strain sequencing project: providing services to taxonomists for standard genome sequencing and annotation.</title>
        <authorList>
            <consortium name="The Broad Institute Genomics Platform"/>
            <consortium name="The Broad Institute Genome Sequencing Center for Infectious Disease"/>
            <person name="Wu L."/>
            <person name="Ma J."/>
        </authorList>
    </citation>
    <scope>NUCLEOTIDE SEQUENCE [LARGE SCALE GENOMIC DNA]</scope>
    <source>
        <strain evidence="8">CECT 7131</strain>
    </source>
</reference>
<feature type="transmembrane region" description="Helical" evidence="5">
    <location>
        <begin position="21"/>
        <end position="44"/>
    </location>
</feature>
<feature type="transmembrane region" description="Helical" evidence="5">
    <location>
        <begin position="345"/>
        <end position="369"/>
    </location>
</feature>
<keyword evidence="3 5" id="KW-1133">Transmembrane helix</keyword>
<dbReference type="InterPro" id="IPR020846">
    <property type="entry name" value="MFS_dom"/>
</dbReference>
<sequence length="470" mass="50337">MFALLDRQERLTGNQKRIITAAILGDALEFFDYFLIGFVLPFMIGSWNLTFGQSAVMLLSSGVGAMAGAVFWGWMADRIGRRPVFNLTILNFSLATGALYFTPDNGLAYLVFFRFLVGFGVGGLYCVDLPLVQEFMPARKRGFIGGLVTCFIPIGVMFGAVAGGFLAESVGWRGLFAIGVLPGLLVLLVRLWVPESPRWLLRQGRVGEAKKSLAWALEVSPQSLPDPRPEDIGSAEQKPSWSELFRHPRSLIVSWFGNLGAQTGVYGVTLWAPTLFVLLLQVTPADASKLMIGLTLGGVIGRISFAVMSERIGRRPAGGLLGFGAALFLVLAGVFHADMVFGVSAFWLLLIAAFFFADGGFAIVGPYAAEVWPAHLRTSGMGSAYGFGGLGKIIGPLGLALVVGSANVVKPEASVEHLLPAFLYLASWFAMAGAVYLFLGIETRGRSIEEIDRSLAGEAAAPAAASLRRA</sequence>
<keyword evidence="2 5" id="KW-0812">Transmembrane</keyword>
<dbReference type="InterPro" id="IPR005828">
    <property type="entry name" value="MFS_sugar_transport-like"/>
</dbReference>
<evidence type="ECO:0000256" key="2">
    <source>
        <dbReference type="ARBA" id="ARBA00022692"/>
    </source>
</evidence>
<feature type="transmembrane region" description="Helical" evidence="5">
    <location>
        <begin position="290"/>
        <end position="308"/>
    </location>
</feature>
<dbReference type="Proteomes" id="UP001529369">
    <property type="component" value="Unassembled WGS sequence"/>
</dbReference>
<dbReference type="InterPro" id="IPR036259">
    <property type="entry name" value="MFS_trans_sf"/>
</dbReference>
<feature type="transmembrane region" description="Helical" evidence="5">
    <location>
        <begin position="255"/>
        <end position="278"/>
    </location>
</feature>
<name>A0ABT8ADC7_9PROT</name>
<feature type="transmembrane region" description="Helical" evidence="5">
    <location>
        <begin position="107"/>
        <end position="131"/>
    </location>
</feature>
<evidence type="ECO:0000313" key="7">
    <source>
        <dbReference type="EMBL" id="MDN3567762.1"/>
    </source>
</evidence>
<feature type="transmembrane region" description="Helical" evidence="5">
    <location>
        <begin position="50"/>
        <end position="72"/>
    </location>
</feature>
<keyword evidence="4 5" id="KW-0472">Membrane</keyword>
<evidence type="ECO:0000256" key="3">
    <source>
        <dbReference type="ARBA" id="ARBA00022989"/>
    </source>
</evidence>
<keyword evidence="8" id="KW-1185">Reference proteome</keyword>
<dbReference type="InterPro" id="IPR005829">
    <property type="entry name" value="Sugar_transporter_CS"/>
</dbReference>
<organism evidence="7 8">
    <name type="scientific">Paeniroseomonas aquatica</name>
    <dbReference type="NCBI Taxonomy" id="373043"/>
    <lineage>
        <taxon>Bacteria</taxon>
        <taxon>Pseudomonadati</taxon>
        <taxon>Pseudomonadota</taxon>
        <taxon>Alphaproteobacteria</taxon>
        <taxon>Acetobacterales</taxon>
        <taxon>Acetobacteraceae</taxon>
        <taxon>Paeniroseomonas</taxon>
    </lineage>
</organism>
<evidence type="ECO:0000256" key="4">
    <source>
        <dbReference type="ARBA" id="ARBA00023136"/>
    </source>
</evidence>
<evidence type="ECO:0000256" key="1">
    <source>
        <dbReference type="ARBA" id="ARBA00004141"/>
    </source>
</evidence>
<dbReference type="PROSITE" id="PS50850">
    <property type="entry name" value="MFS"/>
    <property type="match status" value="1"/>
</dbReference>
<proteinExistence type="predicted"/>
<dbReference type="Gene3D" id="1.20.1250.20">
    <property type="entry name" value="MFS general substrate transporter like domains"/>
    <property type="match status" value="1"/>
</dbReference>
<feature type="domain" description="Major facilitator superfamily (MFS) profile" evidence="6">
    <location>
        <begin position="18"/>
        <end position="444"/>
    </location>
</feature>
<dbReference type="Pfam" id="PF00083">
    <property type="entry name" value="Sugar_tr"/>
    <property type="match status" value="1"/>
</dbReference>
<evidence type="ECO:0000313" key="8">
    <source>
        <dbReference type="Proteomes" id="UP001529369"/>
    </source>
</evidence>
<dbReference type="EMBL" id="JAUFPN010000197">
    <property type="protein sequence ID" value="MDN3567762.1"/>
    <property type="molecule type" value="Genomic_DNA"/>
</dbReference>
<dbReference type="PANTHER" id="PTHR23508:SF10">
    <property type="entry name" value="CARBOXYLIC ACID TRANSPORTER PROTEIN HOMOLOG"/>
    <property type="match status" value="1"/>
</dbReference>
<feature type="transmembrane region" description="Helical" evidence="5">
    <location>
        <begin position="421"/>
        <end position="439"/>
    </location>
</feature>
<dbReference type="PANTHER" id="PTHR23508">
    <property type="entry name" value="CARBOXYLIC ACID TRANSPORTER PROTEIN HOMOLOG"/>
    <property type="match status" value="1"/>
</dbReference>
<evidence type="ECO:0000256" key="5">
    <source>
        <dbReference type="SAM" id="Phobius"/>
    </source>
</evidence>
<accession>A0ABT8ADC7</accession>
<feature type="transmembrane region" description="Helical" evidence="5">
    <location>
        <begin position="320"/>
        <end position="339"/>
    </location>
</feature>
<dbReference type="SUPFAM" id="SSF103473">
    <property type="entry name" value="MFS general substrate transporter"/>
    <property type="match status" value="1"/>
</dbReference>
<feature type="transmembrane region" description="Helical" evidence="5">
    <location>
        <begin position="143"/>
        <end position="166"/>
    </location>
</feature>
<feature type="transmembrane region" description="Helical" evidence="5">
    <location>
        <begin position="84"/>
        <end position="101"/>
    </location>
</feature>